<evidence type="ECO:0000313" key="1">
    <source>
        <dbReference type="EMBL" id="KAA1118058.1"/>
    </source>
</evidence>
<comment type="caution">
    <text evidence="1">The sequence shown here is derived from an EMBL/GenBank/DDBJ whole genome shotgun (WGS) entry which is preliminary data.</text>
</comment>
<gene>
    <name evidence="1" type="ORF">PGT21_030610</name>
</gene>
<organism evidence="1 2">
    <name type="scientific">Puccinia graminis f. sp. tritici</name>
    <dbReference type="NCBI Taxonomy" id="56615"/>
    <lineage>
        <taxon>Eukaryota</taxon>
        <taxon>Fungi</taxon>
        <taxon>Dikarya</taxon>
        <taxon>Basidiomycota</taxon>
        <taxon>Pucciniomycotina</taxon>
        <taxon>Pucciniomycetes</taxon>
        <taxon>Pucciniales</taxon>
        <taxon>Pucciniaceae</taxon>
        <taxon>Puccinia</taxon>
    </lineage>
</organism>
<sequence length="116" mass="12392">MGGGFVGLSNIVWMTLNQTIGNLIDCLQWVNWHDWDSVVMGAAASSDRGDGLNPPGAFSLLTQGAPQTAATRISVLPMVTSGYLDNPHTHDGRKPDSDSACVFVLPKTTDGWAMYP</sequence>
<dbReference type="Proteomes" id="UP000324748">
    <property type="component" value="Unassembled WGS sequence"/>
</dbReference>
<accession>A0A5B0QXR6</accession>
<protein>
    <submittedName>
        <fullName evidence="1">Uncharacterized protein</fullName>
    </submittedName>
</protein>
<keyword evidence="2" id="KW-1185">Reference proteome</keyword>
<evidence type="ECO:0000313" key="2">
    <source>
        <dbReference type="Proteomes" id="UP000324748"/>
    </source>
</evidence>
<reference evidence="1 2" key="1">
    <citation type="submission" date="2019-05" db="EMBL/GenBank/DDBJ databases">
        <title>Emergence of the Ug99 lineage of the wheat stem rust pathogen through somatic hybridization.</title>
        <authorList>
            <person name="Li F."/>
            <person name="Upadhyaya N.M."/>
            <person name="Sperschneider J."/>
            <person name="Matny O."/>
            <person name="Nguyen-Phuc H."/>
            <person name="Mago R."/>
            <person name="Raley C."/>
            <person name="Miller M.E."/>
            <person name="Silverstein K.A.T."/>
            <person name="Henningsen E."/>
            <person name="Hirsch C.D."/>
            <person name="Visser B."/>
            <person name="Pretorius Z.A."/>
            <person name="Steffenson B.J."/>
            <person name="Schwessinger B."/>
            <person name="Dodds P.N."/>
            <person name="Figueroa M."/>
        </authorList>
    </citation>
    <scope>NUCLEOTIDE SEQUENCE [LARGE SCALE GENOMIC DNA]</scope>
    <source>
        <strain evidence="1">21-0</strain>
    </source>
</reference>
<proteinExistence type="predicted"/>
<name>A0A5B0QXR6_PUCGR</name>
<dbReference type="EMBL" id="VSWC01000002">
    <property type="protein sequence ID" value="KAA1118058.1"/>
    <property type="molecule type" value="Genomic_DNA"/>
</dbReference>
<dbReference type="AlphaFoldDB" id="A0A5B0QXR6"/>